<organism evidence="2 3">
    <name type="scientific">Streptococcus mitis</name>
    <dbReference type="NCBI Taxonomy" id="28037"/>
    <lineage>
        <taxon>Bacteria</taxon>
        <taxon>Bacillati</taxon>
        <taxon>Bacillota</taxon>
        <taxon>Bacilli</taxon>
        <taxon>Lactobacillales</taxon>
        <taxon>Streptococcaceae</taxon>
        <taxon>Streptococcus</taxon>
        <taxon>Streptococcus mitis group</taxon>
    </lineage>
</organism>
<dbReference type="Pfam" id="PF18765">
    <property type="entry name" value="Polbeta"/>
    <property type="match status" value="1"/>
</dbReference>
<gene>
    <name evidence="2" type="ORF">SK629_0942</name>
</gene>
<sequence length="104" mass="11815">MVYTIDQIKEKIAPIAKQYDLSKIYLFGSYARGEADGKSDVDIALELEDDSIYFDVYGRLLTIFDGNIDILLVSDLLSPKTNIGKLVKKNFLNDREVIYEKSIS</sequence>
<dbReference type="Proteomes" id="UP000028090">
    <property type="component" value="Unassembled WGS sequence"/>
</dbReference>
<accession>A0A081PXL0</accession>
<dbReference type="InterPro" id="IPR041633">
    <property type="entry name" value="Polbeta"/>
</dbReference>
<dbReference type="PATRIC" id="fig|28037.95.peg.879"/>
<feature type="domain" description="Polymerase beta nucleotidyltransferase" evidence="1">
    <location>
        <begin position="10"/>
        <end position="102"/>
    </location>
</feature>
<evidence type="ECO:0000313" key="2">
    <source>
        <dbReference type="EMBL" id="KEQ35433.1"/>
    </source>
</evidence>
<dbReference type="AlphaFoldDB" id="A0A081PXL0"/>
<dbReference type="InterPro" id="IPR043519">
    <property type="entry name" value="NT_sf"/>
</dbReference>
<dbReference type="CDD" id="cd05403">
    <property type="entry name" value="NT_KNTase_like"/>
    <property type="match status" value="1"/>
</dbReference>
<dbReference type="SUPFAM" id="SSF81301">
    <property type="entry name" value="Nucleotidyltransferase"/>
    <property type="match status" value="1"/>
</dbReference>
<comment type="caution">
    <text evidence="2">The sequence shown here is derived from an EMBL/GenBank/DDBJ whole genome shotgun (WGS) entry which is preliminary data.</text>
</comment>
<dbReference type="GO" id="GO:0016740">
    <property type="term" value="F:transferase activity"/>
    <property type="evidence" value="ECO:0007669"/>
    <property type="project" value="UniProtKB-KW"/>
</dbReference>
<proteinExistence type="predicted"/>
<protein>
    <submittedName>
        <fullName evidence="2">Nucleotidyltransferase domain protein</fullName>
    </submittedName>
</protein>
<dbReference type="Gene3D" id="3.30.460.10">
    <property type="entry name" value="Beta Polymerase, domain 2"/>
    <property type="match status" value="1"/>
</dbReference>
<dbReference type="EMBL" id="JPFU01000012">
    <property type="protein sequence ID" value="KEQ35433.1"/>
    <property type="molecule type" value="Genomic_DNA"/>
</dbReference>
<reference evidence="2 3" key="1">
    <citation type="submission" date="2014-05" db="EMBL/GenBank/DDBJ databases">
        <authorList>
            <person name="Daugherty S.C."/>
            <person name="Tallon L.J."/>
            <person name="Sadzewicz L."/>
            <person name="Kilian M."/>
            <person name="Tettelin H."/>
        </authorList>
    </citation>
    <scope>NUCLEOTIDE SEQUENCE [LARGE SCALE GENOMIC DNA]</scope>
    <source>
        <strain evidence="2 3">SK629</strain>
    </source>
</reference>
<dbReference type="OrthoDB" id="9809668at2"/>
<evidence type="ECO:0000259" key="1">
    <source>
        <dbReference type="Pfam" id="PF18765"/>
    </source>
</evidence>
<name>A0A081PXL0_STRMT</name>
<evidence type="ECO:0000313" key="3">
    <source>
        <dbReference type="Proteomes" id="UP000028090"/>
    </source>
</evidence>
<keyword evidence="2" id="KW-0808">Transferase</keyword>
<dbReference type="RefSeq" id="WP_042900800.1">
    <property type="nucleotide sequence ID" value="NZ_JPFU01000012.1"/>
</dbReference>